<comment type="caution">
    <text evidence="3">The sequence shown here is derived from an EMBL/GenBank/DDBJ whole genome shotgun (WGS) entry which is preliminary data.</text>
</comment>
<feature type="region of interest" description="Disordered" evidence="1">
    <location>
        <begin position="133"/>
        <end position="233"/>
    </location>
</feature>
<organism evidence="3 4">
    <name type="scientific">Streptomyces nondiastaticus</name>
    <dbReference type="NCBI Taxonomy" id="3154512"/>
    <lineage>
        <taxon>Bacteria</taxon>
        <taxon>Bacillati</taxon>
        <taxon>Actinomycetota</taxon>
        <taxon>Actinomycetes</taxon>
        <taxon>Kitasatosporales</taxon>
        <taxon>Streptomycetaceae</taxon>
        <taxon>Streptomyces</taxon>
    </lineage>
</organism>
<reference evidence="3 4" key="1">
    <citation type="submission" date="2024-10" db="EMBL/GenBank/DDBJ databases">
        <title>The Natural Products Discovery Center: Release of the First 8490 Sequenced Strains for Exploring Actinobacteria Biosynthetic Diversity.</title>
        <authorList>
            <person name="Kalkreuter E."/>
            <person name="Kautsar S.A."/>
            <person name="Yang D."/>
            <person name="Bader C.D."/>
            <person name="Teijaro C.N."/>
            <person name="Fluegel L."/>
            <person name="Davis C.M."/>
            <person name="Simpson J.R."/>
            <person name="Lauterbach L."/>
            <person name="Steele A.D."/>
            <person name="Gui C."/>
            <person name="Meng S."/>
            <person name="Li G."/>
            <person name="Viehrig K."/>
            <person name="Ye F."/>
            <person name="Su P."/>
            <person name="Kiefer A.F."/>
            <person name="Nichols A."/>
            <person name="Cepeda A.J."/>
            <person name="Yan W."/>
            <person name="Fan B."/>
            <person name="Jiang Y."/>
            <person name="Adhikari A."/>
            <person name="Zheng C.-J."/>
            <person name="Schuster L."/>
            <person name="Cowan T.M."/>
            <person name="Smanski M.J."/>
            <person name="Chevrette M.G."/>
            <person name="De Carvalho L.P.S."/>
            <person name="Shen B."/>
        </authorList>
    </citation>
    <scope>NUCLEOTIDE SEQUENCE [LARGE SCALE GENOMIC DNA]</scope>
    <source>
        <strain evidence="3 4">NPDC001650</strain>
    </source>
</reference>
<dbReference type="Gene3D" id="1.10.3290.10">
    <property type="entry name" value="Fido-like domain"/>
    <property type="match status" value="1"/>
</dbReference>
<feature type="compositionally biased region" description="Low complexity" evidence="1">
    <location>
        <begin position="137"/>
        <end position="150"/>
    </location>
</feature>
<dbReference type="InterPro" id="IPR036597">
    <property type="entry name" value="Fido-like_dom_sf"/>
</dbReference>
<sequence length="233" mass="25239">MEKWQRTVLGQDFVGFRTMPAFAKGGRERYGLAPDTRARFERCLSESAQPDLPLPSRTARTYLDILFFHPFEDGNARAAMLASAFVLAREGILLDQVHPLQTTRWADDAEGAADLAVLLGILVTATERRLSRGRHAGTGALPPAATTSPLQQRRADAARGTGREAIHEDDRAARRTVGGHGRGHPVVLDHMAPGQRPAAGRRPMGLPELDPAGRGPRSHDDARSPRRPGAAGQ</sequence>
<feature type="compositionally biased region" description="Basic and acidic residues" evidence="1">
    <location>
        <begin position="153"/>
        <end position="173"/>
    </location>
</feature>
<dbReference type="RefSeq" id="WP_388634475.1">
    <property type="nucleotide sequence ID" value="NZ_JBIAUT010000021.1"/>
</dbReference>
<keyword evidence="4" id="KW-1185">Reference proteome</keyword>
<feature type="domain" description="Fido" evidence="2">
    <location>
        <begin position="1"/>
        <end position="124"/>
    </location>
</feature>
<gene>
    <name evidence="3" type="ORF">ACFYZM_33635</name>
</gene>
<accession>A0ABW6U8N5</accession>
<evidence type="ECO:0000256" key="1">
    <source>
        <dbReference type="SAM" id="MobiDB-lite"/>
    </source>
</evidence>
<evidence type="ECO:0000313" key="4">
    <source>
        <dbReference type="Proteomes" id="UP001602123"/>
    </source>
</evidence>
<evidence type="ECO:0000259" key="2">
    <source>
        <dbReference type="PROSITE" id="PS51459"/>
    </source>
</evidence>
<name>A0ABW6U8N5_9ACTN</name>
<dbReference type="SUPFAM" id="SSF140931">
    <property type="entry name" value="Fic-like"/>
    <property type="match status" value="1"/>
</dbReference>
<proteinExistence type="predicted"/>
<protein>
    <recommendedName>
        <fullName evidence="2">Fido domain-containing protein</fullName>
    </recommendedName>
</protein>
<dbReference type="InterPro" id="IPR003812">
    <property type="entry name" value="Fido"/>
</dbReference>
<dbReference type="EMBL" id="JBIAUT010000021">
    <property type="protein sequence ID" value="MFF4221180.1"/>
    <property type="molecule type" value="Genomic_DNA"/>
</dbReference>
<evidence type="ECO:0000313" key="3">
    <source>
        <dbReference type="EMBL" id="MFF4221180.1"/>
    </source>
</evidence>
<dbReference type="PROSITE" id="PS51459">
    <property type="entry name" value="FIDO"/>
    <property type="match status" value="1"/>
</dbReference>
<dbReference type="Proteomes" id="UP001602123">
    <property type="component" value="Unassembled WGS sequence"/>
</dbReference>